<reference evidence="1 2" key="1">
    <citation type="submission" date="2024-04" db="EMBL/GenBank/DDBJ databases">
        <authorList>
            <person name="Waldvogel A.-M."/>
            <person name="Schoenle A."/>
        </authorList>
    </citation>
    <scope>NUCLEOTIDE SEQUENCE [LARGE SCALE GENOMIC DNA]</scope>
</reference>
<sequence>MGYKPGETSTACRACRAGPRCLASRYANYTGLTQTPGCDSYEAQTNKGKQDSFFLHSLGLFFSRRWGLSFRDAP</sequence>
<dbReference type="Proteomes" id="UP001497482">
    <property type="component" value="Chromosome 21"/>
</dbReference>
<dbReference type="EMBL" id="OZ035843">
    <property type="protein sequence ID" value="CAL1596953.1"/>
    <property type="molecule type" value="Genomic_DNA"/>
</dbReference>
<name>A0AAV2L3I5_KNICA</name>
<evidence type="ECO:0000313" key="1">
    <source>
        <dbReference type="EMBL" id="CAL1596953.1"/>
    </source>
</evidence>
<accession>A0AAV2L3I5</accession>
<keyword evidence="2" id="KW-1185">Reference proteome</keyword>
<gene>
    <name evidence="1" type="ORF">KC01_LOCUS25545</name>
</gene>
<proteinExistence type="predicted"/>
<evidence type="ECO:0000313" key="2">
    <source>
        <dbReference type="Proteomes" id="UP001497482"/>
    </source>
</evidence>
<organism evidence="1 2">
    <name type="scientific">Knipowitschia caucasica</name>
    <name type="common">Caucasian dwarf goby</name>
    <name type="synonym">Pomatoschistus caucasicus</name>
    <dbReference type="NCBI Taxonomy" id="637954"/>
    <lineage>
        <taxon>Eukaryota</taxon>
        <taxon>Metazoa</taxon>
        <taxon>Chordata</taxon>
        <taxon>Craniata</taxon>
        <taxon>Vertebrata</taxon>
        <taxon>Euteleostomi</taxon>
        <taxon>Actinopterygii</taxon>
        <taxon>Neopterygii</taxon>
        <taxon>Teleostei</taxon>
        <taxon>Neoteleostei</taxon>
        <taxon>Acanthomorphata</taxon>
        <taxon>Gobiaria</taxon>
        <taxon>Gobiiformes</taxon>
        <taxon>Gobioidei</taxon>
        <taxon>Gobiidae</taxon>
        <taxon>Gobiinae</taxon>
        <taxon>Knipowitschia</taxon>
    </lineage>
</organism>
<protein>
    <submittedName>
        <fullName evidence="1">Uncharacterized protein</fullName>
    </submittedName>
</protein>
<dbReference type="AlphaFoldDB" id="A0AAV2L3I5"/>